<proteinExistence type="inferred from homology"/>
<dbReference type="PANTHER" id="PTHR30151">
    <property type="entry name" value="ALKANE SULFONATE ABC TRANSPORTER-RELATED, MEMBRANE SUBUNIT"/>
    <property type="match status" value="1"/>
</dbReference>
<comment type="caution">
    <text evidence="9">The sequence shown here is derived from an EMBL/GenBank/DDBJ whole genome shotgun (WGS) entry which is preliminary data.</text>
</comment>
<dbReference type="PROSITE" id="PS50928">
    <property type="entry name" value="ABC_TM1"/>
    <property type="match status" value="1"/>
</dbReference>
<dbReference type="AlphaFoldDB" id="A0A523B9G5"/>
<keyword evidence="3" id="KW-1003">Cell membrane</keyword>
<name>A0A523B9G5_9CREN</name>
<dbReference type="EMBL" id="QNVH01000064">
    <property type="protein sequence ID" value="TDA37576.1"/>
    <property type="molecule type" value="Genomic_DNA"/>
</dbReference>
<evidence type="ECO:0000256" key="7">
    <source>
        <dbReference type="RuleBase" id="RU363032"/>
    </source>
</evidence>
<protein>
    <submittedName>
        <fullName evidence="9">ABC transporter permease</fullName>
    </submittedName>
</protein>
<keyword evidence="5 7" id="KW-1133">Transmembrane helix</keyword>
<dbReference type="GO" id="GO:0055085">
    <property type="term" value="P:transmembrane transport"/>
    <property type="evidence" value="ECO:0007669"/>
    <property type="project" value="InterPro"/>
</dbReference>
<dbReference type="PANTHER" id="PTHR30151:SF0">
    <property type="entry name" value="ABC TRANSPORTER PERMEASE PROTEIN MJ0413-RELATED"/>
    <property type="match status" value="1"/>
</dbReference>
<evidence type="ECO:0000256" key="2">
    <source>
        <dbReference type="ARBA" id="ARBA00022448"/>
    </source>
</evidence>
<evidence type="ECO:0000256" key="1">
    <source>
        <dbReference type="ARBA" id="ARBA00004651"/>
    </source>
</evidence>
<evidence type="ECO:0000259" key="8">
    <source>
        <dbReference type="PROSITE" id="PS50928"/>
    </source>
</evidence>
<comment type="subcellular location">
    <subcellularLocation>
        <location evidence="1 7">Cell membrane</location>
        <topology evidence="1 7">Multi-pass membrane protein</topology>
    </subcellularLocation>
</comment>
<feature type="transmembrane region" description="Helical" evidence="7">
    <location>
        <begin position="117"/>
        <end position="148"/>
    </location>
</feature>
<evidence type="ECO:0000256" key="4">
    <source>
        <dbReference type="ARBA" id="ARBA00022692"/>
    </source>
</evidence>
<evidence type="ECO:0000313" key="10">
    <source>
        <dbReference type="Proteomes" id="UP000315399"/>
    </source>
</evidence>
<keyword evidence="6 7" id="KW-0472">Membrane</keyword>
<comment type="similarity">
    <text evidence="7">Belongs to the binding-protein-dependent transport system permease family.</text>
</comment>
<feature type="domain" description="ABC transmembrane type-1" evidence="8">
    <location>
        <begin position="70"/>
        <end position="250"/>
    </location>
</feature>
<gene>
    <name evidence="9" type="ORF">DSO08_05450</name>
</gene>
<dbReference type="CDD" id="cd06261">
    <property type="entry name" value="TM_PBP2"/>
    <property type="match status" value="1"/>
</dbReference>
<reference evidence="9 10" key="1">
    <citation type="journal article" date="2019" name="Nat. Microbiol.">
        <title>Expanding anaerobic alkane metabolism in the domain of Archaea.</title>
        <authorList>
            <person name="Wang Y."/>
            <person name="Wegener G."/>
            <person name="Hou J."/>
            <person name="Wang F."/>
            <person name="Xiao X."/>
        </authorList>
    </citation>
    <scope>NUCLEOTIDE SEQUENCE [LARGE SCALE GENOMIC DNA]</scope>
    <source>
        <strain evidence="9">WYZ-LMO10</strain>
    </source>
</reference>
<keyword evidence="4 7" id="KW-0812">Transmembrane</keyword>
<feature type="transmembrane region" description="Helical" evidence="7">
    <location>
        <begin position="191"/>
        <end position="211"/>
    </location>
</feature>
<feature type="transmembrane region" description="Helical" evidence="7">
    <location>
        <begin position="78"/>
        <end position="97"/>
    </location>
</feature>
<evidence type="ECO:0000256" key="5">
    <source>
        <dbReference type="ARBA" id="ARBA00022989"/>
    </source>
</evidence>
<evidence type="ECO:0000313" key="9">
    <source>
        <dbReference type="EMBL" id="TDA37576.1"/>
    </source>
</evidence>
<evidence type="ECO:0000256" key="3">
    <source>
        <dbReference type="ARBA" id="ARBA00022475"/>
    </source>
</evidence>
<dbReference type="InterPro" id="IPR000515">
    <property type="entry name" value="MetI-like"/>
</dbReference>
<dbReference type="InterPro" id="IPR035906">
    <property type="entry name" value="MetI-like_sf"/>
</dbReference>
<feature type="transmembrane region" description="Helical" evidence="7">
    <location>
        <begin position="16"/>
        <end position="36"/>
    </location>
</feature>
<dbReference type="GO" id="GO:0005886">
    <property type="term" value="C:plasma membrane"/>
    <property type="evidence" value="ECO:0007669"/>
    <property type="project" value="UniProtKB-SubCell"/>
</dbReference>
<dbReference type="Gene3D" id="1.10.3720.10">
    <property type="entry name" value="MetI-like"/>
    <property type="match status" value="1"/>
</dbReference>
<evidence type="ECO:0000256" key="6">
    <source>
        <dbReference type="ARBA" id="ARBA00023136"/>
    </source>
</evidence>
<feature type="transmembrane region" description="Helical" evidence="7">
    <location>
        <begin position="231"/>
        <end position="253"/>
    </location>
</feature>
<sequence>MNVVSMRKLYSRLQSLLFASASVIVFFILWELAASYLQSPYFPDPYSVLKAFITIITVGDIDGYTLAWHTLMSLERVLLGFAVGSATGVPIGLLLGIKPTLKNAVTPIIEPIRFIPPIAWIPLSIVLLIGMYRYVFLIWVGVFFPVLLDTIAGVKRTSITLIQMARTFGADNKNIITKIIFPSSLPEIMNGLRVGLGVGWMCIVAAEMIGGEPVGLGRLILKYANLLQIDTVIVGMITIGLVGLAMNYFILFLEKRMFRWRVEIRA</sequence>
<accession>A0A523B9G5</accession>
<keyword evidence="2 7" id="KW-0813">Transport</keyword>
<dbReference type="SUPFAM" id="SSF161098">
    <property type="entry name" value="MetI-like"/>
    <property type="match status" value="1"/>
</dbReference>
<dbReference type="Proteomes" id="UP000315399">
    <property type="component" value="Unassembled WGS sequence"/>
</dbReference>
<dbReference type="Pfam" id="PF00528">
    <property type="entry name" value="BPD_transp_1"/>
    <property type="match status" value="1"/>
</dbReference>
<organism evidence="9 10">
    <name type="scientific">Thermoproteota archaeon</name>
    <dbReference type="NCBI Taxonomy" id="2056631"/>
    <lineage>
        <taxon>Archaea</taxon>
        <taxon>Thermoproteota</taxon>
    </lineage>
</organism>